<feature type="domain" description="UspA" evidence="2">
    <location>
        <begin position="154"/>
        <end position="273"/>
    </location>
</feature>
<evidence type="ECO:0000259" key="2">
    <source>
        <dbReference type="Pfam" id="PF00582"/>
    </source>
</evidence>
<sequence>MSCKTVFCVIGRDECNQDLMNAINLSLEADAHLSVLIVGVAPSPVGAYNVMQSSDWLLDRETELASIRARQKKVTSLLNVYALSCDVNTEYSHKDWLDDVIGRRARCSDLVVIGPDLLLQPQLRDPTIEGVLFQSSRPALIVPKDAKATLHPKKVMLAWDGSIEVLRATHEAIDILTGAEEVHLTTVSEAKLAHEKEISHDAGIAAYLTRRGANVTFDHLPAGRKTVAKVLSDHAASIGADMVVMGAYGRSRLRERIFGGVTKSMLDAPSLPIFMMR</sequence>
<dbReference type="AlphaFoldDB" id="A0A839ET22"/>
<dbReference type="CDD" id="cd00293">
    <property type="entry name" value="USP-like"/>
    <property type="match status" value="1"/>
</dbReference>
<dbReference type="PANTHER" id="PTHR46268:SF15">
    <property type="entry name" value="UNIVERSAL STRESS PROTEIN HP_0031"/>
    <property type="match status" value="1"/>
</dbReference>
<dbReference type="InterPro" id="IPR006015">
    <property type="entry name" value="Universal_stress_UspA"/>
</dbReference>
<evidence type="ECO:0000313" key="4">
    <source>
        <dbReference type="Proteomes" id="UP000549052"/>
    </source>
</evidence>
<keyword evidence="4" id="KW-1185">Reference proteome</keyword>
<proteinExistence type="inferred from homology"/>
<dbReference type="Proteomes" id="UP000549052">
    <property type="component" value="Unassembled WGS sequence"/>
</dbReference>
<dbReference type="PANTHER" id="PTHR46268">
    <property type="entry name" value="STRESS RESPONSE PROTEIN NHAX"/>
    <property type="match status" value="1"/>
</dbReference>
<dbReference type="EMBL" id="JACGXN010000023">
    <property type="protein sequence ID" value="MBA8882079.1"/>
    <property type="molecule type" value="Genomic_DNA"/>
</dbReference>
<dbReference type="SUPFAM" id="SSF52402">
    <property type="entry name" value="Adenine nucleotide alpha hydrolases-like"/>
    <property type="match status" value="1"/>
</dbReference>
<evidence type="ECO:0000313" key="3">
    <source>
        <dbReference type="EMBL" id="MBA8882079.1"/>
    </source>
</evidence>
<comment type="caution">
    <text evidence="3">The sequence shown here is derived from an EMBL/GenBank/DDBJ whole genome shotgun (WGS) entry which is preliminary data.</text>
</comment>
<dbReference type="Gene3D" id="3.40.50.12370">
    <property type="match status" value="1"/>
</dbReference>
<comment type="similarity">
    <text evidence="1">Belongs to the universal stress protein A family.</text>
</comment>
<gene>
    <name evidence="3" type="ORF">FHW16_005827</name>
</gene>
<reference evidence="3 4" key="1">
    <citation type="submission" date="2020-07" db="EMBL/GenBank/DDBJ databases">
        <title>Genomic Encyclopedia of Type Strains, Phase IV (KMG-V): Genome sequencing to study the core and pangenomes of soil and plant-associated prokaryotes.</title>
        <authorList>
            <person name="Whitman W."/>
        </authorList>
    </citation>
    <scope>NUCLEOTIDE SEQUENCE [LARGE SCALE GENOMIC DNA]</scope>
    <source>
        <strain evidence="3 4">AN3</strain>
    </source>
</reference>
<dbReference type="RefSeq" id="WP_182552779.1">
    <property type="nucleotide sequence ID" value="NZ_JACGXN010000023.1"/>
</dbReference>
<organism evidence="3 4">
    <name type="scientific">Phyllobacterium myrsinacearum</name>
    <dbReference type="NCBI Taxonomy" id="28101"/>
    <lineage>
        <taxon>Bacteria</taxon>
        <taxon>Pseudomonadati</taxon>
        <taxon>Pseudomonadota</taxon>
        <taxon>Alphaproteobacteria</taxon>
        <taxon>Hyphomicrobiales</taxon>
        <taxon>Phyllobacteriaceae</taxon>
        <taxon>Phyllobacterium</taxon>
    </lineage>
</organism>
<dbReference type="Pfam" id="PF00582">
    <property type="entry name" value="Usp"/>
    <property type="match status" value="1"/>
</dbReference>
<accession>A0A839ET22</accession>
<evidence type="ECO:0000256" key="1">
    <source>
        <dbReference type="ARBA" id="ARBA00008791"/>
    </source>
</evidence>
<name>A0A839ET22_9HYPH</name>
<dbReference type="PRINTS" id="PR01438">
    <property type="entry name" value="UNVRSLSTRESS"/>
</dbReference>
<protein>
    <submittedName>
        <fullName evidence="3">Nucleotide-binding universal stress UspA family protein</fullName>
    </submittedName>
</protein>
<dbReference type="InterPro" id="IPR006016">
    <property type="entry name" value="UspA"/>
</dbReference>